<dbReference type="PANTHER" id="PTHR21397">
    <property type="entry name" value="CHROMATIN COMPLEXES SUBUNIT BAP18-RELATED"/>
    <property type="match status" value="1"/>
</dbReference>
<proteinExistence type="predicted"/>
<protein>
    <recommendedName>
        <fullName evidence="5">Chromatin complexes subunit BAP18</fullName>
    </recommendedName>
</protein>
<comment type="caution">
    <text evidence="3">The sequence shown here is derived from an EMBL/GenBank/DDBJ whole genome shotgun (WGS) entry which is preliminary data.</text>
</comment>
<organism evidence="3 4">
    <name type="scientific">Daphnia galeata</name>
    <dbReference type="NCBI Taxonomy" id="27404"/>
    <lineage>
        <taxon>Eukaryota</taxon>
        <taxon>Metazoa</taxon>
        <taxon>Ecdysozoa</taxon>
        <taxon>Arthropoda</taxon>
        <taxon>Crustacea</taxon>
        <taxon>Branchiopoda</taxon>
        <taxon>Diplostraca</taxon>
        <taxon>Cladocera</taxon>
        <taxon>Anomopoda</taxon>
        <taxon>Daphniidae</taxon>
        <taxon>Daphnia</taxon>
    </lineage>
</organism>
<dbReference type="SUPFAM" id="SSF46689">
    <property type="entry name" value="Homeodomain-like"/>
    <property type="match status" value="1"/>
</dbReference>
<gene>
    <name evidence="3" type="ORF">DGAL_LOCUS15460</name>
</gene>
<feature type="region of interest" description="Disordered" evidence="2">
    <location>
        <begin position="91"/>
        <end position="112"/>
    </location>
</feature>
<evidence type="ECO:0000313" key="4">
    <source>
        <dbReference type="Proteomes" id="UP000789390"/>
    </source>
</evidence>
<accession>A0A8J2RZB1</accession>
<dbReference type="PANTHER" id="PTHR21397:SF2">
    <property type="entry name" value="CHROMATIN COMPLEXES SUBUNIT BAP18"/>
    <property type="match status" value="1"/>
</dbReference>
<dbReference type="GO" id="GO:0071339">
    <property type="term" value="C:MLL1 complex"/>
    <property type="evidence" value="ECO:0007669"/>
    <property type="project" value="TreeGrafter"/>
</dbReference>
<reference evidence="3" key="1">
    <citation type="submission" date="2021-11" db="EMBL/GenBank/DDBJ databases">
        <authorList>
            <person name="Schell T."/>
        </authorList>
    </citation>
    <scope>NUCLEOTIDE SEQUENCE</scope>
    <source>
        <strain evidence="3">M5</strain>
    </source>
</reference>
<evidence type="ECO:0000256" key="2">
    <source>
        <dbReference type="SAM" id="MobiDB-lite"/>
    </source>
</evidence>
<dbReference type="Gene3D" id="1.20.58.1880">
    <property type="match status" value="1"/>
</dbReference>
<feature type="compositionally biased region" description="Polar residues" evidence="2">
    <location>
        <begin position="92"/>
        <end position="110"/>
    </location>
</feature>
<evidence type="ECO:0000256" key="1">
    <source>
        <dbReference type="ARBA" id="ARBA00004123"/>
    </source>
</evidence>
<dbReference type="AlphaFoldDB" id="A0A8J2RZB1"/>
<dbReference type="Proteomes" id="UP000789390">
    <property type="component" value="Unassembled WGS sequence"/>
</dbReference>
<dbReference type="CDD" id="cd00167">
    <property type="entry name" value="SANT"/>
    <property type="match status" value="1"/>
</dbReference>
<comment type="subcellular location">
    <subcellularLocation>
        <location evidence="1">Nucleus</location>
    </subcellularLocation>
</comment>
<evidence type="ECO:0008006" key="5">
    <source>
        <dbReference type="Google" id="ProtNLM"/>
    </source>
</evidence>
<name>A0A8J2RZB1_9CRUS</name>
<sequence>MNSANKVADIFGAAGLAFSTLGKLTMQLHSSENVNAGSKWSEDEIEMLRSSIKRFGEDLEKISEHIKDKTVTQIHGSLKKKTFEAAGVTLPRVTNQPVAQPSPLQNKSPSPQQAVVVVQQQPQMINKSTAEVTLNMLNAENEVDVEGLHFEGANEVVSS</sequence>
<dbReference type="GO" id="GO:0016589">
    <property type="term" value="C:NURF complex"/>
    <property type="evidence" value="ECO:0007669"/>
    <property type="project" value="TreeGrafter"/>
</dbReference>
<dbReference type="OrthoDB" id="10021571at2759"/>
<dbReference type="InterPro" id="IPR009057">
    <property type="entry name" value="Homeodomain-like_sf"/>
</dbReference>
<keyword evidence="4" id="KW-1185">Reference proteome</keyword>
<dbReference type="InterPro" id="IPR001005">
    <property type="entry name" value="SANT/Myb"/>
</dbReference>
<dbReference type="EMBL" id="CAKKLH010000317">
    <property type="protein sequence ID" value="CAH0111806.1"/>
    <property type="molecule type" value="Genomic_DNA"/>
</dbReference>
<evidence type="ECO:0000313" key="3">
    <source>
        <dbReference type="EMBL" id="CAH0111806.1"/>
    </source>
</evidence>